<feature type="domain" description="DSBA-like thioredoxin" evidence="1">
    <location>
        <begin position="7"/>
        <end position="210"/>
    </location>
</feature>
<reference evidence="2 3" key="1">
    <citation type="submission" date="2024-04" db="EMBL/GenBank/DDBJ databases">
        <title>Draft genome sequence of Pseudoxanthomonas putridarboris WD12.</title>
        <authorList>
            <person name="Oh J."/>
        </authorList>
    </citation>
    <scope>NUCLEOTIDE SEQUENCE [LARGE SCALE GENOMIC DNA]</scope>
    <source>
        <strain evidence="2 3">WD12</strain>
    </source>
</reference>
<evidence type="ECO:0000313" key="3">
    <source>
        <dbReference type="Proteomes" id="UP001459204"/>
    </source>
</evidence>
<dbReference type="InterPro" id="IPR036249">
    <property type="entry name" value="Thioredoxin-like_sf"/>
</dbReference>
<comment type="caution">
    <text evidence="2">The sequence shown here is derived from an EMBL/GenBank/DDBJ whole genome shotgun (WGS) entry which is preliminary data.</text>
</comment>
<dbReference type="CDD" id="cd03024">
    <property type="entry name" value="DsbA_FrnE"/>
    <property type="match status" value="1"/>
</dbReference>
<evidence type="ECO:0000313" key="2">
    <source>
        <dbReference type="EMBL" id="MEL1265342.1"/>
    </source>
</evidence>
<name>A0ABU9J287_9GAMM</name>
<dbReference type="Pfam" id="PF01323">
    <property type="entry name" value="DSBA"/>
    <property type="match status" value="1"/>
</dbReference>
<gene>
    <name evidence="2" type="ORF">AAD027_13335</name>
</gene>
<proteinExistence type="predicted"/>
<organism evidence="2 3">
    <name type="scientific">Pseudoxanthomonas putridarboris</name>
    <dbReference type="NCBI Taxonomy" id="752605"/>
    <lineage>
        <taxon>Bacteria</taxon>
        <taxon>Pseudomonadati</taxon>
        <taxon>Pseudomonadota</taxon>
        <taxon>Gammaproteobacteria</taxon>
        <taxon>Lysobacterales</taxon>
        <taxon>Lysobacteraceae</taxon>
        <taxon>Pseudoxanthomonas</taxon>
    </lineage>
</organism>
<evidence type="ECO:0000259" key="1">
    <source>
        <dbReference type="Pfam" id="PF01323"/>
    </source>
</evidence>
<dbReference type="InterPro" id="IPR001853">
    <property type="entry name" value="DSBA-like_thioredoxin_dom"/>
</dbReference>
<dbReference type="SUPFAM" id="SSF52833">
    <property type="entry name" value="Thioredoxin-like"/>
    <property type="match status" value="1"/>
</dbReference>
<dbReference type="EMBL" id="JBBWWT010000006">
    <property type="protein sequence ID" value="MEL1265342.1"/>
    <property type="molecule type" value="Genomic_DNA"/>
</dbReference>
<dbReference type="Gene3D" id="3.40.30.10">
    <property type="entry name" value="Glutaredoxin"/>
    <property type="match status" value="1"/>
</dbReference>
<keyword evidence="3" id="KW-1185">Reference proteome</keyword>
<sequence>MPNPVKIDFVSDVVCPWCAIGLAALEQAIARVGDGLRVELHFQPFELNPDMAPEGESIADHLGRKYGMAIDQLRQNSEAIRQRGAALGFVFDMEKRDRIYNSFDAHRLLHWAGGLDPSRQLALKHALLRAYHGEGRNIADADTLIAIAESAGLDGAEARRILASDDFAAQVREREEFYRQHGIQAVPSVIFNDRHLVQGGQPVEVFEQALRQLSGIAA</sequence>
<dbReference type="PANTHER" id="PTHR13887">
    <property type="entry name" value="GLUTATHIONE S-TRANSFERASE KAPPA"/>
    <property type="match status" value="1"/>
</dbReference>
<accession>A0ABU9J287</accession>
<protein>
    <submittedName>
        <fullName evidence="2">DsbA family oxidoreductase</fullName>
    </submittedName>
</protein>
<dbReference type="PANTHER" id="PTHR13887:SF41">
    <property type="entry name" value="THIOREDOXIN SUPERFAMILY PROTEIN"/>
    <property type="match status" value="1"/>
</dbReference>
<dbReference type="Proteomes" id="UP001459204">
    <property type="component" value="Unassembled WGS sequence"/>
</dbReference>
<dbReference type="RefSeq" id="WP_341726518.1">
    <property type="nucleotide sequence ID" value="NZ_JBBWWT010000006.1"/>
</dbReference>